<dbReference type="Gene3D" id="1.10.510.10">
    <property type="entry name" value="Transferase(Phosphotransferase) domain 1"/>
    <property type="match status" value="1"/>
</dbReference>
<gene>
    <name evidence="8" type="ORF">BpHYR1_011017</name>
</gene>
<dbReference type="PROSITE" id="PS50011">
    <property type="entry name" value="PROTEIN_KINASE_DOM"/>
    <property type="match status" value="1"/>
</dbReference>
<dbReference type="Proteomes" id="UP000276133">
    <property type="component" value="Unassembled WGS sequence"/>
</dbReference>
<dbReference type="AlphaFoldDB" id="A0A3M7P442"/>
<keyword evidence="3" id="KW-0547">Nucleotide-binding</keyword>
<keyword evidence="5" id="KW-0067">ATP-binding</keyword>
<dbReference type="InterPro" id="IPR000719">
    <property type="entry name" value="Prot_kinase_dom"/>
</dbReference>
<dbReference type="GO" id="GO:0035556">
    <property type="term" value="P:intracellular signal transduction"/>
    <property type="evidence" value="ECO:0007669"/>
    <property type="project" value="TreeGrafter"/>
</dbReference>
<evidence type="ECO:0000256" key="5">
    <source>
        <dbReference type="ARBA" id="ARBA00022840"/>
    </source>
</evidence>
<dbReference type="GO" id="GO:0005737">
    <property type="term" value="C:cytoplasm"/>
    <property type="evidence" value="ECO:0007669"/>
    <property type="project" value="TreeGrafter"/>
</dbReference>
<dbReference type="SUPFAM" id="SSF56112">
    <property type="entry name" value="Protein kinase-like (PK-like)"/>
    <property type="match status" value="1"/>
</dbReference>
<proteinExistence type="inferred from homology"/>
<keyword evidence="4 8" id="KW-0418">Kinase</keyword>
<dbReference type="GO" id="GO:0000226">
    <property type="term" value="P:microtubule cytoskeleton organization"/>
    <property type="evidence" value="ECO:0007669"/>
    <property type="project" value="TreeGrafter"/>
</dbReference>
<dbReference type="FunFam" id="1.10.510.10:FF:000002">
    <property type="entry name" value="Non-specific serine/threonine protein kinase"/>
    <property type="match status" value="1"/>
</dbReference>
<name>A0A3M7P442_BRAPC</name>
<dbReference type="STRING" id="10195.A0A3M7P442"/>
<sequence>MSEKVACEKFCQIISAVEYCHLKNIVHRDLKIENLLLDVNMNVKLVDFGFANYFDLKSPLNTFCGSPPYAAPEIFIGKKYYGPEIDVWSLGVILYVLVSASLPFDSENLQRLKNLILNCKYRIPYFLSSECEHLIRNLLVVNPSKRFKIQQIKAHKWIKLNNSSYYYKSNNLEKQMLNEAAPSKGLDAKKFSRLSNKYKSKSLKNICLESHYLSAENDKLAKSYLSLPLYSSENSAQSDSNEIVKLVNELSIDSKNEARPVHHDSSVKPHEHHKCTTNLESHLKCPAFCKLISNSSSLDEGVESDFSLSSSISNDVLSNSKASFNSVQVSSLESQSSQKSSQLSLDKEYSKCMQIRPKSFLKSNQALLKRYKFSTLRKNFLKPSNTSKYGTDLASLKRELNSLIKTSLKNTNLNQISECPSLNGVEMCHKQEASCDLFGKILKKESKSSETATNRRWLFRQKSSSLSSINVVDSYRQNGLNSKIECGSKDSKSCRKNSLKL</sequence>
<evidence type="ECO:0000256" key="4">
    <source>
        <dbReference type="ARBA" id="ARBA00022777"/>
    </source>
</evidence>
<keyword evidence="9" id="KW-1185">Reference proteome</keyword>
<dbReference type="PANTHER" id="PTHR24346:SF82">
    <property type="entry name" value="KP78A-RELATED"/>
    <property type="match status" value="1"/>
</dbReference>
<dbReference type="OrthoDB" id="193931at2759"/>
<accession>A0A3M7P442</accession>
<evidence type="ECO:0000256" key="2">
    <source>
        <dbReference type="ARBA" id="ARBA00022679"/>
    </source>
</evidence>
<dbReference type="PROSITE" id="PS00108">
    <property type="entry name" value="PROTEIN_KINASE_ST"/>
    <property type="match status" value="1"/>
</dbReference>
<keyword evidence="2" id="KW-0808">Transferase</keyword>
<comment type="caution">
    <text evidence="8">The sequence shown here is derived from an EMBL/GenBank/DDBJ whole genome shotgun (WGS) entry which is preliminary data.</text>
</comment>
<evidence type="ECO:0000256" key="3">
    <source>
        <dbReference type="ARBA" id="ARBA00022741"/>
    </source>
</evidence>
<dbReference type="GO" id="GO:0005524">
    <property type="term" value="F:ATP binding"/>
    <property type="evidence" value="ECO:0007669"/>
    <property type="project" value="UniProtKB-KW"/>
</dbReference>
<dbReference type="InterPro" id="IPR008271">
    <property type="entry name" value="Ser/Thr_kinase_AS"/>
</dbReference>
<keyword evidence="1" id="KW-0723">Serine/threonine-protein kinase</keyword>
<dbReference type="GO" id="GO:0050321">
    <property type="term" value="F:tau-protein kinase activity"/>
    <property type="evidence" value="ECO:0007669"/>
    <property type="project" value="TreeGrafter"/>
</dbReference>
<reference evidence="8 9" key="1">
    <citation type="journal article" date="2018" name="Sci. Rep.">
        <title>Genomic signatures of local adaptation to the degree of environmental predictability in rotifers.</title>
        <authorList>
            <person name="Franch-Gras L."/>
            <person name="Hahn C."/>
            <person name="Garcia-Roger E.M."/>
            <person name="Carmona M.J."/>
            <person name="Serra M."/>
            <person name="Gomez A."/>
        </authorList>
    </citation>
    <scope>NUCLEOTIDE SEQUENCE [LARGE SCALE GENOMIC DNA]</scope>
    <source>
        <strain evidence="8">HYR1</strain>
    </source>
</reference>
<evidence type="ECO:0000259" key="7">
    <source>
        <dbReference type="PROSITE" id="PS50011"/>
    </source>
</evidence>
<dbReference type="PANTHER" id="PTHR24346">
    <property type="entry name" value="MAP/MICROTUBULE AFFINITY-REGULATING KINASE"/>
    <property type="match status" value="1"/>
</dbReference>
<dbReference type="SMART" id="SM00220">
    <property type="entry name" value="S_TKc"/>
    <property type="match status" value="1"/>
</dbReference>
<protein>
    <submittedName>
        <fullName evidence="8">MAP microtubule affinity-regulating kinase-like protein</fullName>
    </submittedName>
</protein>
<evidence type="ECO:0000256" key="6">
    <source>
        <dbReference type="ARBA" id="ARBA00038181"/>
    </source>
</evidence>
<organism evidence="8 9">
    <name type="scientific">Brachionus plicatilis</name>
    <name type="common">Marine rotifer</name>
    <name type="synonym">Brachionus muelleri</name>
    <dbReference type="NCBI Taxonomy" id="10195"/>
    <lineage>
        <taxon>Eukaryota</taxon>
        <taxon>Metazoa</taxon>
        <taxon>Spiralia</taxon>
        <taxon>Gnathifera</taxon>
        <taxon>Rotifera</taxon>
        <taxon>Eurotatoria</taxon>
        <taxon>Monogononta</taxon>
        <taxon>Pseudotrocha</taxon>
        <taxon>Ploima</taxon>
        <taxon>Brachionidae</taxon>
        <taxon>Brachionus</taxon>
    </lineage>
</organism>
<comment type="similarity">
    <text evidence="6">Belongs to the protein kinase superfamily. CAMK Ser/Thr protein kinase family. Smok subfamily.</text>
</comment>
<evidence type="ECO:0000256" key="1">
    <source>
        <dbReference type="ARBA" id="ARBA00022527"/>
    </source>
</evidence>
<feature type="domain" description="Protein kinase" evidence="7">
    <location>
        <begin position="1"/>
        <end position="158"/>
    </location>
</feature>
<dbReference type="Pfam" id="PF00069">
    <property type="entry name" value="Pkinase"/>
    <property type="match status" value="1"/>
</dbReference>
<evidence type="ECO:0000313" key="8">
    <source>
        <dbReference type="EMBL" id="RMZ93846.1"/>
    </source>
</evidence>
<dbReference type="EMBL" id="REGN01013510">
    <property type="protein sequence ID" value="RMZ93846.1"/>
    <property type="molecule type" value="Genomic_DNA"/>
</dbReference>
<evidence type="ECO:0000313" key="9">
    <source>
        <dbReference type="Proteomes" id="UP000276133"/>
    </source>
</evidence>
<dbReference type="InterPro" id="IPR011009">
    <property type="entry name" value="Kinase-like_dom_sf"/>
</dbReference>